<feature type="non-terminal residue" evidence="8">
    <location>
        <position position="1"/>
    </location>
</feature>
<evidence type="ECO:0000256" key="4">
    <source>
        <dbReference type="ARBA" id="ARBA00022833"/>
    </source>
</evidence>
<organism evidence="8 9">
    <name type="scientific">Perkinsus olseni</name>
    <name type="common">Perkinsus atlanticus</name>
    <dbReference type="NCBI Taxonomy" id="32597"/>
    <lineage>
        <taxon>Eukaryota</taxon>
        <taxon>Sar</taxon>
        <taxon>Alveolata</taxon>
        <taxon>Perkinsozoa</taxon>
        <taxon>Perkinsea</taxon>
        <taxon>Perkinsida</taxon>
        <taxon>Perkinsidae</taxon>
        <taxon>Perkinsus</taxon>
    </lineage>
</organism>
<name>A0A7J6KUR9_PEROL</name>
<keyword evidence="1" id="KW-0479">Metal-binding</keyword>
<feature type="domain" description="CCHC-type" evidence="7">
    <location>
        <begin position="944"/>
        <end position="957"/>
    </location>
</feature>
<feature type="region of interest" description="Disordered" evidence="6">
    <location>
        <begin position="240"/>
        <end position="271"/>
    </location>
</feature>
<feature type="compositionally biased region" description="Low complexity" evidence="6">
    <location>
        <begin position="256"/>
        <end position="271"/>
    </location>
</feature>
<feature type="region of interest" description="Disordered" evidence="6">
    <location>
        <begin position="313"/>
        <end position="361"/>
    </location>
</feature>
<dbReference type="AlphaFoldDB" id="A0A7J6KUR9"/>
<gene>
    <name evidence="8" type="ORF">FOZ61_010908</name>
</gene>
<evidence type="ECO:0000256" key="1">
    <source>
        <dbReference type="ARBA" id="ARBA00022723"/>
    </source>
</evidence>
<dbReference type="GO" id="GO:0003676">
    <property type="term" value="F:nucleic acid binding"/>
    <property type="evidence" value="ECO:0007669"/>
    <property type="project" value="InterPro"/>
</dbReference>
<feature type="domain" description="CCHC-type" evidence="7">
    <location>
        <begin position="848"/>
        <end position="863"/>
    </location>
</feature>
<feature type="domain" description="CCHC-type" evidence="7">
    <location>
        <begin position="819"/>
        <end position="834"/>
    </location>
</feature>
<feature type="compositionally biased region" description="Basic and acidic residues" evidence="6">
    <location>
        <begin position="867"/>
        <end position="881"/>
    </location>
</feature>
<keyword evidence="4" id="KW-0862">Zinc</keyword>
<evidence type="ECO:0000259" key="7">
    <source>
        <dbReference type="PROSITE" id="PS50158"/>
    </source>
</evidence>
<feature type="region of interest" description="Disordered" evidence="6">
    <location>
        <begin position="978"/>
        <end position="1016"/>
    </location>
</feature>
<proteinExistence type="predicted"/>
<dbReference type="SUPFAM" id="SSF57756">
    <property type="entry name" value="Retrovirus zinc finger-like domains"/>
    <property type="match status" value="8"/>
</dbReference>
<evidence type="ECO:0000313" key="8">
    <source>
        <dbReference type="EMBL" id="KAF4650958.1"/>
    </source>
</evidence>
<feature type="domain" description="CCHC-type" evidence="7">
    <location>
        <begin position="736"/>
        <end position="751"/>
    </location>
</feature>
<feature type="region of interest" description="Disordered" evidence="6">
    <location>
        <begin position="867"/>
        <end position="891"/>
    </location>
</feature>
<dbReference type="OrthoDB" id="423296at2759"/>
<feature type="compositionally biased region" description="Low complexity" evidence="6">
    <location>
        <begin position="329"/>
        <end position="361"/>
    </location>
</feature>
<sequence length="1150" mass="124752">GDLWAIYRRYRRQELQLPGLDQEQTREVLGPSLGVGPFLFIWDIFSIANSHVDPTELLCMASIFSGSELSEKGRFLLAVFDTSGRGMLTPKSLCMMGRLVIEILGKCVPLCSSGKSVYAALRKDVASILPGYSEALAVASDQRGNAAAAAILFETEEMIGQMELTLLLAPIKPAYDALPLSDTSAAAGRSDGTDVVGSMPLSLTAVAVPASLQEEESHVSPFHEPPSSDSSVCARAETPVVEEEMDDAKVEETVEAPARSRSPPVVSTPSMPTVTAARPVVEVTAAVARDQGVQTLITCQVLDELLDSSRHNDDAHTWGPASVDPRPASVDPGPVSVDPGPVSVDPGPVSVDPGPVSVEPGPVSVDPGPVSVEPGPVSVVGSIGTIPASTSSSCSTERRSMVSSDGIVASDVSDENAVRREVEADLAINVARGAALAAVRSLRGDTPATSQTDVSEEITELSRLVVDTVIQTAVGGCGGSDYTGGESVDGTSTTSENDEASLLGHLVYYRALTSALISIVITESQPSSVLQYLSLDDKKKLQQDLLEHGIHHACRGIKVGADGGTCSNVTAAIRRQVMLPQGHQQLRGSGRDEPHRAPTVCRNCGLTGHWEGQCGKEPVCYNCRRSGHRVNDCPVKERICRRCRRPGHEERDCRHPPRCILCDKDGHWAGDCPTKDVMCLNCRELGHRAKDCPNDIVCIKCRRPGHKVADCPTLRGDVVAMDQEDSFEFDRRREYCLNCKSYGHFSRGCPNEPVCNACGMEGHIAVNCPRTRRVDENGRGGWSSPEEGRSDRVSNDDEVCLNCKRPGHIARECPNEIVCNKCGGPGHKAYECPEGEERSPRKRPLKDCYICGELGHIAAECPNDGIRDHRREGDGRRRQSDYGRGMASRMPSDDELCYNCHQRGHIARDCRKPPICRNCHREGHIAQNCPSSRPEHTSSEHVVCRNCRQTGHLTRDCHNPPVCNRCNKGGDTAVSITSSMMTHNPAPSTQRSSSQLSSRRSLRSAPRTPASQVYTLPPYLPSGGALLRRDFRTSTADYGLLPAMVPRTQVEAELEPVAGLTRGEIGYLQHSHEFPRFTRQAIRQQLNVDDVGRPTQQTWEMSAPMPWGRAVALPKVLLRKVALLVRPAPVTEQEEVYRGVRVREPTMTAC</sequence>
<feature type="domain" description="CCHC-type" evidence="7">
    <location>
        <begin position="698"/>
        <end position="712"/>
    </location>
</feature>
<keyword evidence="2" id="KW-0677">Repeat</keyword>
<keyword evidence="3 5" id="KW-0863">Zinc-finger</keyword>
<evidence type="ECO:0000256" key="5">
    <source>
        <dbReference type="PROSITE-ProRule" id="PRU00047"/>
    </source>
</evidence>
<evidence type="ECO:0000313" key="9">
    <source>
        <dbReference type="Proteomes" id="UP000570595"/>
    </source>
</evidence>
<feature type="domain" description="CCHC-type" evidence="7">
    <location>
        <begin position="800"/>
        <end position="815"/>
    </location>
</feature>
<feature type="domain" description="CCHC-type" evidence="7">
    <location>
        <begin position="755"/>
        <end position="770"/>
    </location>
</feature>
<evidence type="ECO:0000256" key="6">
    <source>
        <dbReference type="SAM" id="MobiDB-lite"/>
    </source>
</evidence>
<protein>
    <recommendedName>
        <fullName evidence="7">CCHC-type domain-containing protein</fullName>
    </recommendedName>
</protein>
<feature type="domain" description="CCHC-type" evidence="7">
    <location>
        <begin position="640"/>
        <end position="654"/>
    </location>
</feature>
<evidence type="ECO:0000256" key="3">
    <source>
        <dbReference type="ARBA" id="ARBA00022771"/>
    </source>
</evidence>
<dbReference type="EMBL" id="JABAHT010000936">
    <property type="protein sequence ID" value="KAF4650958.1"/>
    <property type="molecule type" value="Genomic_DNA"/>
</dbReference>
<dbReference type="InterPro" id="IPR036875">
    <property type="entry name" value="Znf_CCHC_sf"/>
</dbReference>
<feature type="domain" description="CCHC-type" evidence="7">
    <location>
        <begin position="620"/>
        <end position="634"/>
    </location>
</feature>
<dbReference type="InterPro" id="IPR001878">
    <property type="entry name" value="Znf_CCHC"/>
</dbReference>
<dbReference type="Proteomes" id="UP000570595">
    <property type="component" value="Unassembled WGS sequence"/>
</dbReference>
<evidence type="ECO:0000256" key="2">
    <source>
        <dbReference type="ARBA" id="ARBA00022737"/>
    </source>
</evidence>
<dbReference type="PROSITE" id="PS50158">
    <property type="entry name" value="ZF_CCHC"/>
    <property type="match status" value="13"/>
</dbReference>
<reference evidence="8 9" key="1">
    <citation type="submission" date="2020-04" db="EMBL/GenBank/DDBJ databases">
        <title>Perkinsus olseni comparative genomics.</title>
        <authorList>
            <person name="Bogema D.R."/>
        </authorList>
    </citation>
    <scope>NUCLEOTIDE SEQUENCE [LARGE SCALE GENOMIC DNA]</scope>
    <source>
        <strain evidence="8">ATCC PRA-179</strain>
    </source>
</reference>
<feature type="domain" description="CCHC-type" evidence="7">
    <location>
        <begin position="658"/>
        <end position="673"/>
    </location>
</feature>
<feature type="compositionally biased region" description="Low complexity" evidence="6">
    <location>
        <begin position="988"/>
        <end position="1011"/>
    </location>
</feature>
<feature type="domain" description="CCHC-type" evidence="7">
    <location>
        <begin position="916"/>
        <end position="931"/>
    </location>
</feature>
<dbReference type="PANTHER" id="PTHR47103">
    <property type="entry name" value="DNA-BINDING PROTEIN"/>
    <property type="match status" value="1"/>
</dbReference>
<feature type="compositionally biased region" description="Polar residues" evidence="6">
    <location>
        <begin position="978"/>
        <end position="987"/>
    </location>
</feature>
<dbReference type="Gene3D" id="4.10.60.10">
    <property type="entry name" value="Zinc finger, CCHC-type"/>
    <property type="match status" value="8"/>
</dbReference>
<feature type="domain" description="CCHC-type" evidence="7">
    <location>
        <begin position="679"/>
        <end position="694"/>
    </location>
</feature>
<dbReference type="GO" id="GO:0008270">
    <property type="term" value="F:zinc ion binding"/>
    <property type="evidence" value="ECO:0007669"/>
    <property type="project" value="UniProtKB-KW"/>
</dbReference>
<comment type="caution">
    <text evidence="8">The sequence shown here is derived from an EMBL/GenBank/DDBJ whole genome shotgun (WGS) entry which is preliminary data.</text>
</comment>
<feature type="domain" description="CCHC-type" evidence="7">
    <location>
        <begin position="897"/>
        <end position="912"/>
    </location>
</feature>
<dbReference type="SMART" id="SM00343">
    <property type="entry name" value="ZnF_C2HC"/>
    <property type="match status" value="14"/>
</dbReference>
<dbReference type="PANTHER" id="PTHR47103:SF8">
    <property type="entry name" value="DNA-BINDING PROTEIN"/>
    <property type="match status" value="1"/>
</dbReference>
<accession>A0A7J6KUR9</accession>
<dbReference type="Pfam" id="PF00098">
    <property type="entry name" value="zf-CCHC"/>
    <property type="match status" value="7"/>
</dbReference>